<proteinExistence type="predicted"/>
<evidence type="ECO:0000313" key="2">
    <source>
        <dbReference type="Proteomes" id="UP000053392"/>
    </source>
</evidence>
<dbReference type="HOGENOM" id="CLU_2386071_0_0_1"/>
<evidence type="ECO:0000313" key="1">
    <source>
        <dbReference type="EMBL" id="KIR39523.1"/>
    </source>
</evidence>
<dbReference type="Proteomes" id="UP000053392">
    <property type="component" value="Unassembled WGS sequence"/>
</dbReference>
<organism evidence="1 2">
    <name type="scientific">Cryptococcus deuterogattii Ram5</name>
    <dbReference type="NCBI Taxonomy" id="1296110"/>
    <lineage>
        <taxon>Eukaryota</taxon>
        <taxon>Fungi</taxon>
        <taxon>Dikarya</taxon>
        <taxon>Basidiomycota</taxon>
        <taxon>Agaricomycotina</taxon>
        <taxon>Tremellomycetes</taxon>
        <taxon>Tremellales</taxon>
        <taxon>Cryptococcaceae</taxon>
        <taxon>Cryptococcus</taxon>
        <taxon>Cryptococcus gattii species complex</taxon>
    </lineage>
</organism>
<sequence>MGTMPPLSKDRLIHPLLLSVLIPTSNLPRETHPLAILFLRRLVPALLDEILGRDMPEGGKEHLVRFRSHSRLPLLRLSYLPDLHPYPMFVQALP</sequence>
<accession>A0A0D0TUJ3</accession>
<dbReference type="AlphaFoldDB" id="A0A0D0TUJ3"/>
<gene>
    <name evidence="1" type="ORF">I313_04546</name>
</gene>
<protein>
    <submittedName>
        <fullName evidence="1">Uncharacterized protein</fullName>
    </submittedName>
</protein>
<reference evidence="1 2" key="1">
    <citation type="submission" date="2015-01" db="EMBL/GenBank/DDBJ databases">
        <title>The Genome Sequence of Cryptococcus gattii Ram5.</title>
        <authorList>
            <consortium name="The Broad Institute Genomics Platform"/>
            <person name="Cuomo C."/>
            <person name="Litvintseva A."/>
            <person name="Chen Y."/>
            <person name="Heitman J."/>
            <person name="Sun S."/>
            <person name="Springer D."/>
            <person name="Dromer F."/>
            <person name="Young S."/>
            <person name="Zeng Q."/>
            <person name="Gargeya S."/>
            <person name="Abouelleil A."/>
            <person name="Alvarado L."/>
            <person name="Chapman S.B."/>
            <person name="Gainer-Dewar J."/>
            <person name="Goldberg J."/>
            <person name="Griggs A."/>
            <person name="Gujja S."/>
            <person name="Hansen M."/>
            <person name="Howarth C."/>
            <person name="Imamovic A."/>
            <person name="Larimer J."/>
            <person name="Murphy C."/>
            <person name="Naylor J."/>
            <person name="Pearson M."/>
            <person name="Priest M."/>
            <person name="Roberts A."/>
            <person name="Saif S."/>
            <person name="Shea T."/>
            <person name="Sykes S."/>
            <person name="Wortman J."/>
            <person name="Nusbaum C."/>
            <person name="Birren B."/>
        </authorList>
    </citation>
    <scope>NUCLEOTIDE SEQUENCE [LARGE SCALE GENOMIC DNA]</scope>
    <source>
        <strain evidence="1 2">Ram5</strain>
    </source>
</reference>
<keyword evidence="2" id="KW-1185">Reference proteome</keyword>
<dbReference type="EMBL" id="KN847906">
    <property type="protein sequence ID" value="KIR39523.1"/>
    <property type="molecule type" value="Genomic_DNA"/>
</dbReference>
<name>A0A0D0TUJ3_9TREE</name>